<name>A0A7S9HES7_9ALTE</name>
<evidence type="ECO:0000313" key="2">
    <source>
        <dbReference type="EMBL" id="QPG06976.1"/>
    </source>
</evidence>
<dbReference type="KEGG" id="smaa:IT774_07685"/>
<gene>
    <name evidence="2" type="ORF">IT774_07685</name>
</gene>
<protein>
    <submittedName>
        <fullName evidence="2">Uncharacterized protein</fullName>
    </submittedName>
</protein>
<evidence type="ECO:0000313" key="3">
    <source>
        <dbReference type="Proteomes" id="UP000595095"/>
    </source>
</evidence>
<feature type="compositionally biased region" description="Basic and acidic residues" evidence="1">
    <location>
        <begin position="48"/>
        <end position="61"/>
    </location>
</feature>
<feature type="region of interest" description="Disordered" evidence="1">
    <location>
        <begin position="35"/>
        <end position="61"/>
    </location>
</feature>
<dbReference type="RefSeq" id="WP_195812048.1">
    <property type="nucleotide sequence ID" value="NZ_CP064795.1"/>
</dbReference>
<dbReference type="Proteomes" id="UP000595095">
    <property type="component" value="Chromosome"/>
</dbReference>
<reference evidence="2 3" key="1">
    <citation type="submission" date="2020-11" db="EMBL/GenBank/DDBJ databases">
        <title>Complete genome sequence for Salinimonas sp. strain G2-b.</title>
        <authorList>
            <person name="Park S.-J."/>
        </authorList>
    </citation>
    <scope>NUCLEOTIDE SEQUENCE [LARGE SCALE GENOMIC DNA]</scope>
    <source>
        <strain evidence="2 3">G2-b</strain>
    </source>
</reference>
<accession>A0A7S9HES7</accession>
<evidence type="ECO:0000256" key="1">
    <source>
        <dbReference type="SAM" id="MobiDB-lite"/>
    </source>
</evidence>
<dbReference type="EMBL" id="CP064795">
    <property type="protein sequence ID" value="QPG06976.1"/>
    <property type="molecule type" value="Genomic_DNA"/>
</dbReference>
<sequence>MSNTELDNLKREAESMGVEFHPSIGLEKLQAKINDHLKATASGTKPDASPKAEAKGPTREEQIKAASRLVRVNISCMNPTKGEWDGEIITAGNAVVGTFRKFVKFNTDEGYHIPHIIFEQLKDRKFQTFYNERTKNGVTKRASRRVPEFNIQELPALTQAELDELAKSQAARG</sequence>
<organism evidence="2 3">
    <name type="scientific">Salinimonas marina</name>
    <dbReference type="NCBI Taxonomy" id="2785918"/>
    <lineage>
        <taxon>Bacteria</taxon>
        <taxon>Pseudomonadati</taxon>
        <taxon>Pseudomonadota</taxon>
        <taxon>Gammaproteobacteria</taxon>
        <taxon>Alteromonadales</taxon>
        <taxon>Alteromonadaceae</taxon>
        <taxon>Alteromonas/Salinimonas group</taxon>
        <taxon>Salinimonas</taxon>
    </lineage>
</organism>
<keyword evidence="3" id="KW-1185">Reference proteome</keyword>
<dbReference type="AlphaFoldDB" id="A0A7S9HES7"/>
<proteinExistence type="predicted"/>